<protein>
    <submittedName>
        <fullName evidence="1">Uncharacterized protein</fullName>
    </submittedName>
</protein>
<dbReference type="EMBL" id="JASBWS010000035">
    <property type="protein sequence ID" value="KAJ9107980.1"/>
    <property type="molecule type" value="Genomic_DNA"/>
</dbReference>
<gene>
    <name evidence="1" type="ORF">QFC20_003665</name>
</gene>
<keyword evidence="2" id="KW-1185">Reference proteome</keyword>
<proteinExistence type="predicted"/>
<organism evidence="1 2">
    <name type="scientific">Naganishia adeliensis</name>
    <dbReference type="NCBI Taxonomy" id="92952"/>
    <lineage>
        <taxon>Eukaryota</taxon>
        <taxon>Fungi</taxon>
        <taxon>Dikarya</taxon>
        <taxon>Basidiomycota</taxon>
        <taxon>Agaricomycotina</taxon>
        <taxon>Tremellomycetes</taxon>
        <taxon>Filobasidiales</taxon>
        <taxon>Filobasidiaceae</taxon>
        <taxon>Naganishia</taxon>
    </lineage>
</organism>
<dbReference type="Proteomes" id="UP001230649">
    <property type="component" value="Unassembled WGS sequence"/>
</dbReference>
<reference evidence="1" key="1">
    <citation type="submission" date="2023-04" db="EMBL/GenBank/DDBJ databases">
        <title>Draft Genome sequencing of Naganishia species isolated from polar environments using Oxford Nanopore Technology.</title>
        <authorList>
            <person name="Leo P."/>
            <person name="Venkateswaran K."/>
        </authorList>
    </citation>
    <scope>NUCLEOTIDE SEQUENCE</scope>
    <source>
        <strain evidence="1">MNA-CCFEE 5262</strain>
    </source>
</reference>
<name>A0ACC2W889_9TREE</name>
<sequence length="351" mass="37242">MFTSKLAALLSLFIHLANSTNAAPIETHPAMSKRATGAQISASPDFCIGVEVLANGARVTDKNCTQFGPTSTPPFYNKWDIAPGNNQGVRLSGLPAGSGDFCLDSGDSAGSYPQAKIWQCYPSLPAQQWYYTGDKHIAVTGGNRCLESGRYGLNYNFCAATSGSGTQVWNIVGGGGTTPPDPPTAQGKPIKWSLNGQQKCLTVGLGKLENGAPLTISECFPFSSPFFALQQFVYTQGRTKIRVAPNSLSTTAYCADFGSNRGVNGVGLKIWQCYDNLPAQQLWITGDNHIAVEGDNQCADVKAESQARRAEPYGSLKDVQSWQCSGGNPNQVSSSSSSGISSSDLSTLYAF</sequence>
<evidence type="ECO:0000313" key="2">
    <source>
        <dbReference type="Proteomes" id="UP001230649"/>
    </source>
</evidence>
<evidence type="ECO:0000313" key="1">
    <source>
        <dbReference type="EMBL" id="KAJ9107980.1"/>
    </source>
</evidence>
<comment type="caution">
    <text evidence="1">The sequence shown here is derived from an EMBL/GenBank/DDBJ whole genome shotgun (WGS) entry which is preliminary data.</text>
</comment>
<accession>A0ACC2W889</accession>